<sequence length="96" mass="11081">MRYPDGGGLTEKQRARREQDKGPTAHGWDEEQGWTLARAATVIARRFPVRFSPAQTWRIMRQMGFTAQLPAHRSAEGDERRVATWTRTTWPEVGEE</sequence>
<dbReference type="Proteomes" id="UP000325787">
    <property type="component" value="Chromosome"/>
</dbReference>
<dbReference type="InterPro" id="IPR025959">
    <property type="entry name" value="Winged_HTH_dom"/>
</dbReference>
<dbReference type="Pfam" id="PF13592">
    <property type="entry name" value="HTH_33"/>
    <property type="match status" value="1"/>
</dbReference>
<dbReference type="OrthoDB" id="8479510at2"/>
<evidence type="ECO:0000313" key="4">
    <source>
        <dbReference type="Proteomes" id="UP000325787"/>
    </source>
</evidence>
<evidence type="ECO:0000256" key="1">
    <source>
        <dbReference type="SAM" id="MobiDB-lite"/>
    </source>
</evidence>
<keyword evidence="4" id="KW-1185">Reference proteome</keyword>
<dbReference type="KEGG" id="ssyi:EKG83_28130"/>
<feature type="domain" description="Winged helix-turn helix" evidence="2">
    <location>
        <begin position="32"/>
        <end position="88"/>
    </location>
</feature>
<reference evidence="4" key="1">
    <citation type="journal article" date="2021" name="Curr. Microbiol.">
        <title>Complete genome of nocamycin-producing strain Saccharothrix syringae NRRL B-16468 reveals the biosynthetic potential for secondary metabolites.</title>
        <authorList>
            <person name="Mo X."/>
            <person name="Yang S."/>
        </authorList>
    </citation>
    <scope>NUCLEOTIDE SEQUENCE [LARGE SCALE GENOMIC DNA]</scope>
    <source>
        <strain evidence="4">ATCC 51364 / DSM 43886 / JCM 6844 / KCTC 9398 / NBRC 14523 / NRRL B-16468 / INA 2240</strain>
    </source>
</reference>
<gene>
    <name evidence="3" type="ORF">EKG83_28130</name>
</gene>
<dbReference type="RefSeq" id="WP_051764787.1">
    <property type="nucleotide sequence ID" value="NZ_CP034550.1"/>
</dbReference>
<feature type="region of interest" description="Disordered" evidence="1">
    <location>
        <begin position="1"/>
        <end position="32"/>
    </location>
</feature>
<feature type="compositionally biased region" description="Basic and acidic residues" evidence="1">
    <location>
        <begin position="11"/>
        <end position="29"/>
    </location>
</feature>
<dbReference type="AlphaFoldDB" id="A0A5Q0H4U8"/>
<feature type="compositionally biased region" description="Basic and acidic residues" evidence="1">
    <location>
        <begin position="73"/>
        <end position="82"/>
    </location>
</feature>
<organism evidence="3 4">
    <name type="scientific">Saccharothrix syringae</name>
    <name type="common">Nocardiopsis syringae</name>
    <dbReference type="NCBI Taxonomy" id="103733"/>
    <lineage>
        <taxon>Bacteria</taxon>
        <taxon>Bacillati</taxon>
        <taxon>Actinomycetota</taxon>
        <taxon>Actinomycetes</taxon>
        <taxon>Pseudonocardiales</taxon>
        <taxon>Pseudonocardiaceae</taxon>
        <taxon>Saccharothrix</taxon>
    </lineage>
</organism>
<accession>A0A5Q0H4U8</accession>
<dbReference type="EMBL" id="CP034550">
    <property type="protein sequence ID" value="QFZ20752.1"/>
    <property type="molecule type" value="Genomic_DNA"/>
</dbReference>
<proteinExistence type="predicted"/>
<evidence type="ECO:0000313" key="3">
    <source>
        <dbReference type="EMBL" id="QFZ20752.1"/>
    </source>
</evidence>
<evidence type="ECO:0000259" key="2">
    <source>
        <dbReference type="Pfam" id="PF13592"/>
    </source>
</evidence>
<name>A0A5Q0H4U8_SACSY</name>
<feature type="region of interest" description="Disordered" evidence="1">
    <location>
        <begin position="70"/>
        <end position="96"/>
    </location>
</feature>
<protein>
    <submittedName>
        <fullName evidence="3">Winged helix-turn-helix domain-containing protein</fullName>
    </submittedName>
</protein>